<dbReference type="Gene3D" id="3.30.565.10">
    <property type="entry name" value="Histidine kinase-like ATPase, C-terminal domain"/>
    <property type="match status" value="1"/>
</dbReference>
<dbReference type="Pfam" id="PF00672">
    <property type="entry name" value="HAMP"/>
    <property type="match status" value="1"/>
</dbReference>
<evidence type="ECO:0000256" key="4">
    <source>
        <dbReference type="ARBA" id="ARBA00022553"/>
    </source>
</evidence>
<keyword evidence="15" id="KW-1185">Reference proteome</keyword>
<dbReference type="GO" id="GO:0004673">
    <property type="term" value="F:protein histidine kinase activity"/>
    <property type="evidence" value="ECO:0007669"/>
    <property type="project" value="UniProtKB-EC"/>
</dbReference>
<keyword evidence="10 11" id="KW-0472">Membrane</keyword>
<evidence type="ECO:0000256" key="5">
    <source>
        <dbReference type="ARBA" id="ARBA00022679"/>
    </source>
</evidence>
<feature type="domain" description="HAMP" evidence="13">
    <location>
        <begin position="187"/>
        <end position="238"/>
    </location>
</feature>
<dbReference type="InterPro" id="IPR003660">
    <property type="entry name" value="HAMP_dom"/>
</dbReference>
<name>A0A7W9APB8_9SPHN</name>
<dbReference type="Pfam" id="PF02518">
    <property type="entry name" value="HATPase_c"/>
    <property type="match status" value="1"/>
</dbReference>
<dbReference type="PRINTS" id="PR00344">
    <property type="entry name" value="BCTRLSENSOR"/>
</dbReference>
<sequence length="438" mass="45219">MRLVPRSLFGRLFASSLLATLAALVLAGVAIGGVMQRFVTAGIDGRLSDRVAALQSAVRADGTLDRAQLEQVSARIEGDAPWRIDLPGGATIGTAALRIEVERPRPPFPPGPLDRPRGGEPFEGWRGDERVHGLSAVVDTDAGPVRVSAAVPRREIDRPVLAALAPLAASLAILGLALGGAALVQLRLGLRPLRDLQAAVEAIRRGERAPVPERLPDELAPLAQELDALATETASALAGARQSAANLAHALKTPVATLALHLRDDPAATAQLARIDAVLRHHLGRARAAAADRRAATLLAPALTDLAAAIGEIHQRRVAITVDVPADLTAAIGAQDLDELAGNLIDNATRHARGQVHVSAAAEGRMIRLIVADDGPGIPAADRARAAAPGSRLDERGDGHGFGIGIAREIAELHGGTLTLGDASAGGLLAAVTLRRGG</sequence>
<keyword evidence="7 14" id="KW-0418">Kinase</keyword>
<dbReference type="CDD" id="cd06225">
    <property type="entry name" value="HAMP"/>
    <property type="match status" value="1"/>
</dbReference>
<dbReference type="SMART" id="SM00387">
    <property type="entry name" value="HATPase_c"/>
    <property type="match status" value="1"/>
</dbReference>
<dbReference type="EC" id="2.7.13.3" evidence="3"/>
<dbReference type="InterPro" id="IPR005467">
    <property type="entry name" value="His_kinase_dom"/>
</dbReference>
<dbReference type="InterPro" id="IPR003594">
    <property type="entry name" value="HATPase_dom"/>
</dbReference>
<dbReference type="InterPro" id="IPR004358">
    <property type="entry name" value="Sig_transdc_His_kin-like_C"/>
</dbReference>
<evidence type="ECO:0000313" key="14">
    <source>
        <dbReference type="EMBL" id="MBB5698117.1"/>
    </source>
</evidence>
<comment type="subcellular location">
    <subcellularLocation>
        <location evidence="2">Membrane</location>
    </subcellularLocation>
</comment>
<dbReference type="GO" id="GO:0000160">
    <property type="term" value="P:phosphorelay signal transduction system"/>
    <property type="evidence" value="ECO:0007669"/>
    <property type="project" value="UniProtKB-KW"/>
</dbReference>
<keyword evidence="4" id="KW-0597">Phosphoprotein</keyword>
<comment type="caution">
    <text evidence="14">The sequence shown here is derived from an EMBL/GenBank/DDBJ whole genome shotgun (WGS) entry which is preliminary data.</text>
</comment>
<dbReference type="Gene3D" id="1.10.287.130">
    <property type="match status" value="1"/>
</dbReference>
<dbReference type="InterPro" id="IPR050428">
    <property type="entry name" value="TCS_sensor_his_kinase"/>
</dbReference>
<feature type="domain" description="Histidine kinase" evidence="12">
    <location>
        <begin position="246"/>
        <end position="438"/>
    </location>
</feature>
<evidence type="ECO:0000313" key="15">
    <source>
        <dbReference type="Proteomes" id="UP000557739"/>
    </source>
</evidence>
<dbReference type="GO" id="GO:0005886">
    <property type="term" value="C:plasma membrane"/>
    <property type="evidence" value="ECO:0007669"/>
    <property type="project" value="TreeGrafter"/>
</dbReference>
<dbReference type="InterPro" id="IPR036890">
    <property type="entry name" value="HATPase_C_sf"/>
</dbReference>
<gene>
    <name evidence="14" type="ORF">FHR19_001462</name>
</gene>
<comment type="catalytic activity">
    <reaction evidence="1">
        <text>ATP + protein L-histidine = ADP + protein N-phospho-L-histidine.</text>
        <dbReference type="EC" id="2.7.13.3"/>
    </reaction>
</comment>
<organism evidence="14 15">
    <name type="scientific">Sphingomonas yantingensis</name>
    <dbReference type="NCBI Taxonomy" id="1241761"/>
    <lineage>
        <taxon>Bacteria</taxon>
        <taxon>Pseudomonadati</taxon>
        <taxon>Pseudomonadota</taxon>
        <taxon>Alphaproteobacteria</taxon>
        <taxon>Sphingomonadales</taxon>
        <taxon>Sphingomonadaceae</taxon>
        <taxon>Sphingomonas</taxon>
    </lineage>
</organism>
<evidence type="ECO:0000256" key="11">
    <source>
        <dbReference type="SAM" id="Phobius"/>
    </source>
</evidence>
<evidence type="ECO:0000256" key="10">
    <source>
        <dbReference type="ARBA" id="ARBA00023136"/>
    </source>
</evidence>
<dbReference type="PROSITE" id="PS50109">
    <property type="entry name" value="HIS_KIN"/>
    <property type="match status" value="1"/>
</dbReference>
<dbReference type="PROSITE" id="PS50885">
    <property type="entry name" value="HAMP"/>
    <property type="match status" value="1"/>
</dbReference>
<dbReference type="PANTHER" id="PTHR45436">
    <property type="entry name" value="SENSOR HISTIDINE KINASE YKOH"/>
    <property type="match status" value="1"/>
</dbReference>
<keyword evidence="8 11" id="KW-1133">Transmembrane helix</keyword>
<evidence type="ECO:0000256" key="3">
    <source>
        <dbReference type="ARBA" id="ARBA00012438"/>
    </source>
</evidence>
<evidence type="ECO:0000259" key="13">
    <source>
        <dbReference type="PROSITE" id="PS50885"/>
    </source>
</evidence>
<dbReference type="Proteomes" id="UP000557739">
    <property type="component" value="Unassembled WGS sequence"/>
</dbReference>
<proteinExistence type="predicted"/>
<dbReference type="PANTHER" id="PTHR45436:SF5">
    <property type="entry name" value="SENSOR HISTIDINE KINASE TRCS"/>
    <property type="match status" value="1"/>
</dbReference>
<dbReference type="RefSeq" id="WP_184026439.1">
    <property type="nucleotide sequence ID" value="NZ_JACIJJ010000002.1"/>
</dbReference>
<accession>A0A7W9APB8</accession>
<evidence type="ECO:0000256" key="7">
    <source>
        <dbReference type="ARBA" id="ARBA00022777"/>
    </source>
</evidence>
<feature type="transmembrane region" description="Helical" evidence="11">
    <location>
        <begin position="160"/>
        <end position="184"/>
    </location>
</feature>
<protein>
    <recommendedName>
        <fullName evidence="3">histidine kinase</fullName>
        <ecNumber evidence="3">2.7.13.3</ecNumber>
    </recommendedName>
</protein>
<keyword evidence="9" id="KW-0902">Two-component regulatory system</keyword>
<evidence type="ECO:0000259" key="12">
    <source>
        <dbReference type="PROSITE" id="PS50109"/>
    </source>
</evidence>
<dbReference type="EMBL" id="JACIJJ010000002">
    <property type="protein sequence ID" value="MBB5698117.1"/>
    <property type="molecule type" value="Genomic_DNA"/>
</dbReference>
<reference evidence="14 15" key="1">
    <citation type="submission" date="2020-08" db="EMBL/GenBank/DDBJ databases">
        <title>Genomic Encyclopedia of Type Strains, Phase IV (KMG-IV): sequencing the most valuable type-strain genomes for metagenomic binning, comparative biology and taxonomic classification.</title>
        <authorList>
            <person name="Goeker M."/>
        </authorList>
    </citation>
    <scope>NUCLEOTIDE SEQUENCE [LARGE SCALE GENOMIC DNA]</scope>
    <source>
        <strain evidence="14 15">DSM 27244</strain>
    </source>
</reference>
<evidence type="ECO:0000256" key="9">
    <source>
        <dbReference type="ARBA" id="ARBA00023012"/>
    </source>
</evidence>
<dbReference type="SUPFAM" id="SSF55874">
    <property type="entry name" value="ATPase domain of HSP90 chaperone/DNA topoisomerase II/histidine kinase"/>
    <property type="match status" value="1"/>
</dbReference>
<keyword evidence="5" id="KW-0808">Transferase</keyword>
<dbReference type="AlphaFoldDB" id="A0A7W9APB8"/>
<evidence type="ECO:0000256" key="1">
    <source>
        <dbReference type="ARBA" id="ARBA00000085"/>
    </source>
</evidence>
<evidence type="ECO:0000256" key="8">
    <source>
        <dbReference type="ARBA" id="ARBA00022989"/>
    </source>
</evidence>
<keyword evidence="6 11" id="KW-0812">Transmembrane</keyword>
<evidence type="ECO:0000256" key="6">
    <source>
        <dbReference type="ARBA" id="ARBA00022692"/>
    </source>
</evidence>
<evidence type="ECO:0000256" key="2">
    <source>
        <dbReference type="ARBA" id="ARBA00004370"/>
    </source>
</evidence>